<dbReference type="InterPro" id="IPR018356">
    <property type="entry name" value="Tscrpt_reg_HTH_DeoR_CS"/>
</dbReference>
<dbReference type="InterPro" id="IPR037171">
    <property type="entry name" value="NagB/RpiA_transferase-like"/>
</dbReference>
<keyword evidence="6" id="KW-1185">Reference proteome</keyword>
<accession>A0A3G6J3K4</accession>
<dbReference type="EMBL" id="CP033896">
    <property type="protein sequence ID" value="AZA12597.1"/>
    <property type="molecule type" value="Genomic_DNA"/>
</dbReference>
<proteinExistence type="predicted"/>
<dbReference type="KEGG" id="ccho:CCHOA_00840"/>
<organism evidence="5 6">
    <name type="scientific">Corynebacterium choanae</name>
    <dbReference type="NCBI Taxonomy" id="1862358"/>
    <lineage>
        <taxon>Bacteria</taxon>
        <taxon>Bacillati</taxon>
        <taxon>Actinomycetota</taxon>
        <taxon>Actinomycetes</taxon>
        <taxon>Mycobacteriales</taxon>
        <taxon>Corynebacteriaceae</taxon>
        <taxon>Corynebacterium</taxon>
    </lineage>
</organism>
<evidence type="ECO:0000313" key="6">
    <source>
        <dbReference type="Proteomes" id="UP000269019"/>
    </source>
</evidence>
<feature type="domain" description="HTH deoR-type" evidence="4">
    <location>
        <begin position="3"/>
        <end position="58"/>
    </location>
</feature>
<dbReference type="Pfam" id="PF00455">
    <property type="entry name" value="DeoRC"/>
    <property type="match status" value="1"/>
</dbReference>
<gene>
    <name evidence="5" type="primary">glpR</name>
    <name evidence="5" type="ORF">CCHOA_00840</name>
</gene>
<protein>
    <submittedName>
        <fullName evidence="5">Glycerol-3-phosphate regulon repressor</fullName>
    </submittedName>
</protein>
<evidence type="ECO:0000313" key="5">
    <source>
        <dbReference type="EMBL" id="AZA12597.1"/>
    </source>
</evidence>
<dbReference type="InterPro" id="IPR014036">
    <property type="entry name" value="DeoR-like_C"/>
</dbReference>
<dbReference type="PROSITE" id="PS00894">
    <property type="entry name" value="HTH_DEOR_1"/>
    <property type="match status" value="1"/>
</dbReference>
<dbReference type="GO" id="GO:0003700">
    <property type="term" value="F:DNA-binding transcription factor activity"/>
    <property type="evidence" value="ECO:0007669"/>
    <property type="project" value="InterPro"/>
</dbReference>
<dbReference type="SUPFAM" id="SSF46785">
    <property type="entry name" value="Winged helix' DNA-binding domain"/>
    <property type="match status" value="1"/>
</dbReference>
<dbReference type="PANTHER" id="PTHR30363:SF44">
    <property type="entry name" value="AGA OPERON TRANSCRIPTIONAL REPRESSOR-RELATED"/>
    <property type="match status" value="1"/>
</dbReference>
<dbReference type="PROSITE" id="PS51000">
    <property type="entry name" value="HTH_DEOR_2"/>
    <property type="match status" value="1"/>
</dbReference>
<dbReference type="InterPro" id="IPR050313">
    <property type="entry name" value="Carb_Metab_HTH_regulators"/>
</dbReference>
<dbReference type="Gene3D" id="3.40.50.1360">
    <property type="match status" value="1"/>
</dbReference>
<dbReference type="PRINTS" id="PR00037">
    <property type="entry name" value="HTHLACR"/>
</dbReference>
<dbReference type="InterPro" id="IPR001034">
    <property type="entry name" value="DeoR_HTH"/>
</dbReference>
<evidence type="ECO:0000256" key="1">
    <source>
        <dbReference type="ARBA" id="ARBA00023015"/>
    </source>
</evidence>
<reference evidence="5 6" key="1">
    <citation type="submission" date="2018-11" db="EMBL/GenBank/DDBJ databases">
        <authorList>
            <person name="Kleinhagauer T."/>
            <person name="Glaeser S.P."/>
            <person name="Spergser J."/>
            <person name="Ruckert C."/>
            <person name="Kaempfer P."/>
            <person name="Busse H.-J."/>
        </authorList>
    </citation>
    <scope>NUCLEOTIDE SEQUENCE [LARGE SCALE GENOMIC DNA]</scope>
    <source>
        <strain evidence="5 6">200CH</strain>
    </source>
</reference>
<dbReference type="SMART" id="SM01134">
    <property type="entry name" value="DeoRC"/>
    <property type="match status" value="1"/>
</dbReference>
<sequence>MNRQLRLTRLLELVTAQGFVTIDDLVDSLEVSAATARRDVEYLANQQLLTRTRGGAMANATSGEIPLGMKATKRSREKKAIAAAVAAQVKPGQVIALNGGTTATACAYEIGIATAAEEAFTRTPLTVVTNAVNIANDLVVRPGVRLVVIGGVARAQSYELIGPLAEPMLRNIDIDTFYIGADAVDPQRGLYTHNDGEAAINSRLVQAARHTVAITDSSKFTTSAFAHICNISHLAALITDNGISDEQLAALQERTEVLLVDPAANNS</sequence>
<dbReference type="OrthoDB" id="7688673at2"/>
<dbReference type="AlphaFoldDB" id="A0A3G6J3K4"/>
<dbReference type="SMART" id="SM00420">
    <property type="entry name" value="HTH_DEOR"/>
    <property type="match status" value="1"/>
</dbReference>
<dbReference type="Proteomes" id="UP000269019">
    <property type="component" value="Chromosome"/>
</dbReference>
<evidence type="ECO:0000256" key="3">
    <source>
        <dbReference type="ARBA" id="ARBA00023163"/>
    </source>
</evidence>
<keyword evidence="2" id="KW-0238">DNA-binding</keyword>
<dbReference type="RefSeq" id="WP_123925786.1">
    <property type="nucleotide sequence ID" value="NZ_CP033896.1"/>
</dbReference>
<dbReference type="Pfam" id="PF08220">
    <property type="entry name" value="HTH_DeoR"/>
    <property type="match status" value="1"/>
</dbReference>
<dbReference type="PANTHER" id="PTHR30363">
    <property type="entry name" value="HTH-TYPE TRANSCRIPTIONAL REGULATOR SRLR-RELATED"/>
    <property type="match status" value="1"/>
</dbReference>
<keyword evidence="1" id="KW-0805">Transcription regulation</keyword>
<dbReference type="GO" id="GO:0003677">
    <property type="term" value="F:DNA binding"/>
    <property type="evidence" value="ECO:0007669"/>
    <property type="project" value="UniProtKB-KW"/>
</dbReference>
<keyword evidence="3" id="KW-0804">Transcription</keyword>
<evidence type="ECO:0000259" key="4">
    <source>
        <dbReference type="PROSITE" id="PS51000"/>
    </source>
</evidence>
<dbReference type="InterPro" id="IPR036390">
    <property type="entry name" value="WH_DNA-bd_sf"/>
</dbReference>
<name>A0A3G6J3K4_9CORY</name>
<dbReference type="SUPFAM" id="SSF100950">
    <property type="entry name" value="NagB/RpiA/CoA transferase-like"/>
    <property type="match status" value="1"/>
</dbReference>
<evidence type="ECO:0000256" key="2">
    <source>
        <dbReference type="ARBA" id="ARBA00023125"/>
    </source>
</evidence>